<dbReference type="OrthoDB" id="9786439at2"/>
<reference evidence="9 10" key="1">
    <citation type="submission" date="2015-09" db="EMBL/GenBank/DDBJ databases">
        <title>Complete genome of Psychrobacter urativorans R10.10B.</title>
        <authorList>
            <person name="See-Too W.S."/>
            <person name="Chan K.G."/>
        </authorList>
    </citation>
    <scope>NUCLEOTIDE SEQUENCE [LARGE SCALE GENOMIC DNA]</scope>
    <source>
        <strain evidence="9 10">R10.10B</strain>
    </source>
</reference>
<feature type="transmembrane region" description="Helical" evidence="8">
    <location>
        <begin position="242"/>
        <end position="270"/>
    </location>
</feature>
<feature type="transmembrane region" description="Helical" evidence="8">
    <location>
        <begin position="171"/>
        <end position="189"/>
    </location>
</feature>
<keyword evidence="5 8" id="KW-0812">Transmembrane</keyword>
<evidence type="ECO:0000256" key="2">
    <source>
        <dbReference type="ARBA" id="ARBA00010145"/>
    </source>
</evidence>
<organism evidence="9 10">
    <name type="scientific">Psychrobacter urativorans</name>
    <dbReference type="NCBI Taxonomy" id="45610"/>
    <lineage>
        <taxon>Bacteria</taxon>
        <taxon>Pseudomonadati</taxon>
        <taxon>Pseudomonadota</taxon>
        <taxon>Gammaproteobacteria</taxon>
        <taxon>Moraxellales</taxon>
        <taxon>Moraxellaceae</taxon>
        <taxon>Psychrobacter</taxon>
    </lineage>
</organism>
<dbReference type="PANTHER" id="PTHR36838:SF4">
    <property type="entry name" value="AUXIN EFFLUX CARRIER FAMILY PROTEIN"/>
    <property type="match status" value="1"/>
</dbReference>
<dbReference type="EMBL" id="CP012678">
    <property type="protein sequence ID" value="ALF58713.1"/>
    <property type="molecule type" value="Genomic_DNA"/>
</dbReference>
<evidence type="ECO:0000313" key="9">
    <source>
        <dbReference type="EMBL" id="ALF58713.1"/>
    </source>
</evidence>
<feature type="transmembrane region" description="Helical" evidence="8">
    <location>
        <begin position="6"/>
        <end position="26"/>
    </location>
</feature>
<dbReference type="RefSeq" id="WP_062533109.1">
    <property type="nucleotide sequence ID" value="NZ_CP012678.1"/>
</dbReference>
<feature type="transmembrane region" description="Helical" evidence="8">
    <location>
        <begin position="129"/>
        <end position="150"/>
    </location>
</feature>
<evidence type="ECO:0000313" key="10">
    <source>
        <dbReference type="Proteomes" id="UP000059847"/>
    </source>
</evidence>
<evidence type="ECO:0000256" key="5">
    <source>
        <dbReference type="ARBA" id="ARBA00022692"/>
    </source>
</evidence>
<evidence type="ECO:0000256" key="8">
    <source>
        <dbReference type="SAM" id="Phobius"/>
    </source>
</evidence>
<sequence>MIEAILFAITIILPNLALMGLGFFMQRRGEASQAFIDQASNFVFNYCLPCLLFFSVVDSEVDYAKQFVLIAAGIVVTFILFIGSEMYANRFIRKPADQGVFVQGVFRSNMAIIGLATVANAYGKTGLSVGAVYMGVITILFNILAVITLSRMSKSADDTWVSRSILIIKKLATNPLMIALVAAFAYKALSLPPITGVIHKTGDLLASVALPLALICAGASIDLRSMLSPSGVSMQASIGRIVVAPLIAIAVGFGFGLTGIHMGVLFLMVAAPTAAASYVMAKAMGGNEVLAANILAFTTVVGLFGMAIGAAILRGIGLI</sequence>
<dbReference type="InterPro" id="IPR038770">
    <property type="entry name" value="Na+/solute_symporter_sf"/>
</dbReference>
<feature type="transmembrane region" description="Helical" evidence="8">
    <location>
        <begin position="290"/>
        <end position="313"/>
    </location>
</feature>
<dbReference type="InterPro" id="IPR004776">
    <property type="entry name" value="Mem_transp_PIN-like"/>
</dbReference>
<protein>
    <submittedName>
        <fullName evidence="9">Malonate transporter</fullName>
    </submittedName>
</protein>
<dbReference type="PANTHER" id="PTHR36838">
    <property type="entry name" value="AUXIN EFFLUX CARRIER FAMILY PROTEIN"/>
    <property type="match status" value="1"/>
</dbReference>
<dbReference type="Pfam" id="PF03547">
    <property type="entry name" value="Mem_trans"/>
    <property type="match status" value="1"/>
</dbReference>
<name>A0A0M3V882_9GAMM</name>
<dbReference type="STRING" id="45610.AOC03_00500"/>
<gene>
    <name evidence="9" type="ORF">AOC03_00500</name>
</gene>
<keyword evidence="3" id="KW-0813">Transport</keyword>
<keyword evidence="7 8" id="KW-0472">Membrane</keyword>
<dbReference type="GO" id="GO:0005886">
    <property type="term" value="C:plasma membrane"/>
    <property type="evidence" value="ECO:0007669"/>
    <property type="project" value="UniProtKB-SubCell"/>
</dbReference>
<evidence type="ECO:0000256" key="3">
    <source>
        <dbReference type="ARBA" id="ARBA00022448"/>
    </source>
</evidence>
<dbReference type="KEGG" id="pur:AOC03_00500"/>
<evidence type="ECO:0000256" key="4">
    <source>
        <dbReference type="ARBA" id="ARBA00022475"/>
    </source>
</evidence>
<feature type="transmembrane region" description="Helical" evidence="8">
    <location>
        <begin position="38"/>
        <end position="57"/>
    </location>
</feature>
<accession>A0A0M3V882</accession>
<keyword evidence="6 8" id="KW-1133">Transmembrane helix</keyword>
<comment type="similarity">
    <text evidence="2">Belongs to the auxin efflux carrier (TC 2.A.69) family.</text>
</comment>
<keyword evidence="10" id="KW-1185">Reference proteome</keyword>
<evidence type="ECO:0000256" key="6">
    <source>
        <dbReference type="ARBA" id="ARBA00022989"/>
    </source>
</evidence>
<comment type="subcellular location">
    <subcellularLocation>
        <location evidence="1">Cell membrane</location>
        <topology evidence="1">Multi-pass membrane protein</topology>
    </subcellularLocation>
</comment>
<feature type="transmembrane region" description="Helical" evidence="8">
    <location>
        <begin position="63"/>
        <end position="83"/>
    </location>
</feature>
<dbReference type="Gene3D" id="1.20.1530.20">
    <property type="match status" value="1"/>
</dbReference>
<dbReference type="GO" id="GO:0055085">
    <property type="term" value="P:transmembrane transport"/>
    <property type="evidence" value="ECO:0007669"/>
    <property type="project" value="InterPro"/>
</dbReference>
<dbReference type="AlphaFoldDB" id="A0A0M3V882"/>
<evidence type="ECO:0000256" key="7">
    <source>
        <dbReference type="ARBA" id="ARBA00023136"/>
    </source>
</evidence>
<feature type="transmembrane region" description="Helical" evidence="8">
    <location>
        <begin position="204"/>
        <end position="221"/>
    </location>
</feature>
<proteinExistence type="inferred from homology"/>
<dbReference type="Proteomes" id="UP000059847">
    <property type="component" value="Chromosome"/>
</dbReference>
<evidence type="ECO:0000256" key="1">
    <source>
        <dbReference type="ARBA" id="ARBA00004651"/>
    </source>
</evidence>
<keyword evidence="4" id="KW-1003">Cell membrane</keyword>